<evidence type="ECO:0000313" key="1">
    <source>
        <dbReference type="EMBL" id="SMC56665.1"/>
    </source>
</evidence>
<sequence length="202" mass="22430">MSWTDERVDLLKQLWSEGLSASQIADRLGGVSRNAVIGKVHRLKLESRGKTSVIDAKSVETPVEVEAETEERVEKTPEPRLETVEETVEMVVPARLVSSGGGMSRAMPRTMGATALKMEPGDDVDFEADIEEVQETRPSGEVVPIARKLSLVQLTERTCKWPVGDPLHDDFHFCGNTAPDASPYCSFHAKLAFQTVERRRIR</sequence>
<keyword evidence="2" id="KW-1185">Reference proteome</keyword>
<proteinExistence type="predicted"/>
<dbReference type="STRING" id="937218.SAMN06297251_10412"/>
<gene>
    <name evidence="1" type="ORF">SAMN06297251_10412</name>
</gene>
<organism evidence="1 2">
    <name type="scientific">Fulvimarina manganoxydans</name>
    <dbReference type="NCBI Taxonomy" id="937218"/>
    <lineage>
        <taxon>Bacteria</taxon>
        <taxon>Pseudomonadati</taxon>
        <taxon>Pseudomonadota</taxon>
        <taxon>Alphaproteobacteria</taxon>
        <taxon>Hyphomicrobiales</taxon>
        <taxon>Aurantimonadaceae</taxon>
        <taxon>Fulvimarina</taxon>
    </lineage>
</organism>
<dbReference type="Gene3D" id="1.10.10.60">
    <property type="entry name" value="Homeodomain-like"/>
    <property type="match status" value="1"/>
</dbReference>
<dbReference type="EMBL" id="FWXR01000004">
    <property type="protein sequence ID" value="SMC56665.1"/>
    <property type="molecule type" value="Genomic_DNA"/>
</dbReference>
<protein>
    <submittedName>
        <fullName evidence="1">Global cell cycle regulator GcrA</fullName>
    </submittedName>
</protein>
<dbReference type="Proteomes" id="UP000192656">
    <property type="component" value="Unassembled WGS sequence"/>
</dbReference>
<dbReference type="RefSeq" id="WP_084409158.1">
    <property type="nucleotide sequence ID" value="NZ_FWXR01000004.1"/>
</dbReference>
<dbReference type="InterPro" id="IPR011681">
    <property type="entry name" value="GcrA"/>
</dbReference>
<evidence type="ECO:0000313" key="2">
    <source>
        <dbReference type="Proteomes" id="UP000192656"/>
    </source>
</evidence>
<dbReference type="OrthoDB" id="9798071at2"/>
<name>A0A1W2A7H2_9HYPH</name>
<reference evidence="1 2" key="1">
    <citation type="submission" date="2017-04" db="EMBL/GenBank/DDBJ databases">
        <authorList>
            <person name="Afonso C.L."/>
            <person name="Miller P.J."/>
            <person name="Scott M.A."/>
            <person name="Spackman E."/>
            <person name="Goraichik I."/>
            <person name="Dimitrov K.M."/>
            <person name="Suarez D.L."/>
            <person name="Swayne D.E."/>
        </authorList>
    </citation>
    <scope>NUCLEOTIDE SEQUENCE [LARGE SCALE GENOMIC DNA]</scope>
    <source>
        <strain evidence="1 2">CGMCC 1.10972</strain>
    </source>
</reference>
<accession>A0A1W2A7H2</accession>
<dbReference type="AlphaFoldDB" id="A0A1W2A7H2"/>
<dbReference type="Pfam" id="PF07750">
    <property type="entry name" value="GcrA"/>
    <property type="match status" value="1"/>
</dbReference>